<evidence type="ECO:0000256" key="8">
    <source>
        <dbReference type="SAM" id="Phobius"/>
    </source>
</evidence>
<dbReference type="Gene3D" id="1.20.1530.20">
    <property type="match status" value="1"/>
</dbReference>
<dbReference type="AlphaFoldDB" id="A0A8J7DSL3"/>
<accession>A0A8J7DSL3</accession>
<dbReference type="GO" id="GO:0005886">
    <property type="term" value="C:plasma membrane"/>
    <property type="evidence" value="ECO:0007669"/>
    <property type="project" value="UniProtKB-SubCell"/>
</dbReference>
<keyword evidence="4" id="KW-1003">Cell membrane</keyword>
<feature type="transmembrane region" description="Helical" evidence="8">
    <location>
        <begin position="245"/>
        <end position="265"/>
    </location>
</feature>
<keyword evidence="5 8" id="KW-0812">Transmembrane</keyword>
<evidence type="ECO:0000256" key="1">
    <source>
        <dbReference type="ARBA" id="ARBA00004651"/>
    </source>
</evidence>
<keyword evidence="10" id="KW-1185">Reference proteome</keyword>
<reference evidence="9" key="1">
    <citation type="submission" date="2020-10" db="EMBL/GenBank/DDBJ databases">
        <authorList>
            <person name="Castelo-Branco R."/>
            <person name="Eusebio N."/>
            <person name="Adriana R."/>
            <person name="Vieira A."/>
            <person name="Brugerolle De Fraissinette N."/>
            <person name="Rezende De Castro R."/>
            <person name="Schneider M.P."/>
            <person name="Vasconcelos V."/>
            <person name="Leao P.N."/>
        </authorList>
    </citation>
    <scope>NUCLEOTIDE SEQUENCE</scope>
    <source>
        <strain evidence="9">LEGE 07157</strain>
    </source>
</reference>
<dbReference type="RefSeq" id="WP_194027398.1">
    <property type="nucleotide sequence ID" value="NZ_JADEWZ010000001.1"/>
</dbReference>
<feature type="transmembrane region" description="Helical" evidence="8">
    <location>
        <begin position="210"/>
        <end position="233"/>
    </location>
</feature>
<feature type="transmembrane region" description="Helical" evidence="8">
    <location>
        <begin position="154"/>
        <end position="172"/>
    </location>
</feature>
<evidence type="ECO:0000256" key="2">
    <source>
        <dbReference type="ARBA" id="ARBA00010145"/>
    </source>
</evidence>
<evidence type="ECO:0000256" key="6">
    <source>
        <dbReference type="ARBA" id="ARBA00022989"/>
    </source>
</evidence>
<evidence type="ECO:0000313" key="10">
    <source>
        <dbReference type="Proteomes" id="UP000654482"/>
    </source>
</evidence>
<dbReference type="PANTHER" id="PTHR36838:SF1">
    <property type="entry name" value="SLR1864 PROTEIN"/>
    <property type="match status" value="1"/>
</dbReference>
<name>A0A8J7DSL3_9CYAN</name>
<keyword evidence="7 8" id="KW-0472">Membrane</keyword>
<evidence type="ECO:0000256" key="3">
    <source>
        <dbReference type="ARBA" id="ARBA00022448"/>
    </source>
</evidence>
<dbReference type="GO" id="GO:0055085">
    <property type="term" value="P:transmembrane transport"/>
    <property type="evidence" value="ECO:0007669"/>
    <property type="project" value="InterPro"/>
</dbReference>
<sequence>MTVLLPAIAPVALIVLLGFIAARRLSWESKTLSQLVVYILSPALIVNSLYRTTLSSQSTVGLFLGFAIASLLLYLIVWLLGKLLRLQPILQKTLMATTLCSNAGNLGLPLNTFIYGEAGLERAVVYLIIAAVFVFTAIPPILRGDSLKSSFKLIFKLPLIWSIALGLILRALAVQLPPTLDKGLQQLGMAAIPVALILLGIQLANTPLRIGVYELCASGLRLLVAPLITFGVGRALQLEGLDLQVLVLQSAMPVAVNSVVLVAEFGGDPSLVARTVVVSTLSSFLTLPLVLWFSGRV</sequence>
<gene>
    <name evidence="9" type="ORF">IQ249_00200</name>
</gene>
<dbReference type="PANTHER" id="PTHR36838">
    <property type="entry name" value="AUXIN EFFLUX CARRIER FAMILY PROTEIN"/>
    <property type="match status" value="1"/>
</dbReference>
<evidence type="ECO:0000256" key="7">
    <source>
        <dbReference type="ARBA" id="ARBA00023136"/>
    </source>
</evidence>
<organism evidence="9 10">
    <name type="scientific">Lusitaniella coriacea LEGE 07157</name>
    <dbReference type="NCBI Taxonomy" id="945747"/>
    <lineage>
        <taxon>Bacteria</taxon>
        <taxon>Bacillati</taxon>
        <taxon>Cyanobacteriota</taxon>
        <taxon>Cyanophyceae</taxon>
        <taxon>Spirulinales</taxon>
        <taxon>Lusitaniellaceae</taxon>
        <taxon>Lusitaniella</taxon>
    </lineage>
</organism>
<evidence type="ECO:0000256" key="4">
    <source>
        <dbReference type="ARBA" id="ARBA00022475"/>
    </source>
</evidence>
<feature type="transmembrane region" description="Helical" evidence="8">
    <location>
        <begin position="123"/>
        <end position="142"/>
    </location>
</feature>
<feature type="transmembrane region" description="Helical" evidence="8">
    <location>
        <begin position="184"/>
        <end position="204"/>
    </location>
</feature>
<dbReference type="InterPro" id="IPR004776">
    <property type="entry name" value="Mem_transp_PIN-like"/>
</dbReference>
<feature type="transmembrane region" description="Helical" evidence="8">
    <location>
        <begin position="32"/>
        <end position="50"/>
    </location>
</feature>
<dbReference type="Proteomes" id="UP000654482">
    <property type="component" value="Unassembled WGS sequence"/>
</dbReference>
<dbReference type="Pfam" id="PF03547">
    <property type="entry name" value="Mem_trans"/>
    <property type="match status" value="2"/>
</dbReference>
<protein>
    <submittedName>
        <fullName evidence="9">AEC family transporter</fullName>
    </submittedName>
</protein>
<keyword evidence="3" id="KW-0813">Transport</keyword>
<evidence type="ECO:0000313" key="9">
    <source>
        <dbReference type="EMBL" id="MBE9114307.1"/>
    </source>
</evidence>
<feature type="transmembrane region" description="Helical" evidence="8">
    <location>
        <begin position="62"/>
        <end position="81"/>
    </location>
</feature>
<dbReference type="InterPro" id="IPR038770">
    <property type="entry name" value="Na+/solute_symporter_sf"/>
</dbReference>
<keyword evidence="6 8" id="KW-1133">Transmembrane helix</keyword>
<feature type="transmembrane region" description="Helical" evidence="8">
    <location>
        <begin position="271"/>
        <end position="293"/>
    </location>
</feature>
<dbReference type="EMBL" id="JADEWZ010000001">
    <property type="protein sequence ID" value="MBE9114307.1"/>
    <property type="molecule type" value="Genomic_DNA"/>
</dbReference>
<proteinExistence type="inferred from homology"/>
<comment type="subcellular location">
    <subcellularLocation>
        <location evidence="1">Cell membrane</location>
        <topology evidence="1">Multi-pass membrane protein</topology>
    </subcellularLocation>
</comment>
<comment type="caution">
    <text evidence="9">The sequence shown here is derived from an EMBL/GenBank/DDBJ whole genome shotgun (WGS) entry which is preliminary data.</text>
</comment>
<evidence type="ECO:0000256" key="5">
    <source>
        <dbReference type="ARBA" id="ARBA00022692"/>
    </source>
</evidence>
<comment type="similarity">
    <text evidence="2">Belongs to the auxin efflux carrier (TC 2.A.69) family.</text>
</comment>